<dbReference type="GO" id="GO:0005634">
    <property type="term" value="C:nucleus"/>
    <property type="evidence" value="ECO:0007669"/>
    <property type="project" value="TreeGrafter"/>
</dbReference>
<sequence>MARRDPLIVGLEMPSVSNIVTAICTAHEAGYQRYYVPVAHPRYQREFHDNVIIESHGDNFSRSIVAVYPQDYVHSIVGKISDYINVDSEDTSLRKNSELVLEQEVKWCIYLGISAVMLNFPVEGSFVNLARAIYSKLKSGNFGTTYLLRMSMVSSKCPSSSYRSDEVVTDDAWSRWNAFRSYCAHDRKLKIALEIPTELPSDEEIDRWLGEPIGCAILKCKSFLTNPGGYPVLSKSHQDLVTNLLRRKINIVITGASREETRPFYHQYILHLWKKLQNDDLFSEYVQGYEDFLQIPLQPLMDNLDRYTYEIFEKDPVKYREYQRAIRCALTDRKTDDPNQKQIVVMVVGAGRGPIVNCALEASREAEVKIKLYAVEKNPHALVSLQAQKLEKWKDDVTIISCDMRKWDAPEKADILVSELLGSFGDNELSPECLDGAQRFLNDDGISIPSSYTSYVCPTQTHKIYAEISDFNDRDKPSYHRFEQPYVVHLQTVYQIAPVQSLFTYVHPNKDDPIDNTRYKKLSFTAAQDSVIHGFSGFFDTVLYKDVVLSIVPETYSEGMFSWFPIFFPIKEPVQVKKGENIEIAVWRLSNQKIVWYEWLISSPVSSHIHNPNGRSYFIGLT</sequence>
<dbReference type="GO" id="GO:0032259">
    <property type="term" value="P:methylation"/>
    <property type="evidence" value="ECO:0007669"/>
    <property type="project" value="UniProtKB-KW"/>
</dbReference>
<dbReference type="Gene3D" id="3.40.50.150">
    <property type="entry name" value="Vaccinia Virus protein VP39"/>
    <property type="match status" value="1"/>
</dbReference>
<dbReference type="Pfam" id="PF17285">
    <property type="entry name" value="PRMT5_TIM"/>
    <property type="match status" value="1"/>
</dbReference>
<dbReference type="FunFam" id="3.40.50.150:FF:000029">
    <property type="entry name" value="Protein arginine N-methyltransferase 5"/>
    <property type="match status" value="1"/>
</dbReference>
<evidence type="ECO:0000256" key="1">
    <source>
        <dbReference type="ARBA" id="ARBA00022603"/>
    </source>
</evidence>
<evidence type="ECO:0000256" key="3">
    <source>
        <dbReference type="ARBA" id="ARBA00022691"/>
    </source>
</evidence>
<evidence type="ECO:0000256" key="7">
    <source>
        <dbReference type="PIRSR" id="PIRSR015894-3"/>
    </source>
</evidence>
<reference evidence="11 12" key="1">
    <citation type="submission" date="2024-03" db="EMBL/GenBank/DDBJ databases">
        <title>Adaptation during the transition from Ophiocordyceps entomopathogen to insect associate is accompanied by gene loss and intensified selection.</title>
        <authorList>
            <person name="Ward C.M."/>
            <person name="Onetto C.A."/>
            <person name="Borneman A.R."/>
        </authorList>
    </citation>
    <scope>NUCLEOTIDE SEQUENCE [LARGE SCALE GENOMIC DNA]</scope>
    <source>
        <strain evidence="11">AWRI1</strain>
        <tissue evidence="11">Single Adult Female</tissue>
    </source>
</reference>
<dbReference type="PANTHER" id="PTHR10738">
    <property type="entry name" value="PROTEIN ARGININE N-METHYLTRANSFERASE 5"/>
    <property type="match status" value="1"/>
</dbReference>
<evidence type="ECO:0000259" key="8">
    <source>
        <dbReference type="Pfam" id="PF05185"/>
    </source>
</evidence>
<evidence type="ECO:0000259" key="9">
    <source>
        <dbReference type="Pfam" id="PF17285"/>
    </source>
</evidence>
<dbReference type="InterPro" id="IPR035248">
    <property type="entry name" value="PRMT5_C"/>
</dbReference>
<dbReference type="Pfam" id="PF17286">
    <property type="entry name" value="PRMT5_C"/>
    <property type="match status" value="1"/>
</dbReference>
<evidence type="ECO:0000313" key="11">
    <source>
        <dbReference type="EMBL" id="KAK7578253.1"/>
    </source>
</evidence>
<dbReference type="Gene3D" id="2.70.160.11">
    <property type="entry name" value="Hnrnp arginine n-methyltransferase1"/>
    <property type="match status" value="1"/>
</dbReference>
<feature type="binding site" evidence="6">
    <location>
        <position position="309"/>
    </location>
    <ligand>
        <name>S-adenosyl-L-methionine</name>
        <dbReference type="ChEBI" id="CHEBI:59789"/>
    </ligand>
</feature>
<dbReference type="AlphaFoldDB" id="A0AAN9TAI7"/>
<keyword evidence="12" id="KW-1185">Reference proteome</keyword>
<keyword evidence="3 4" id="KW-0949">S-adenosyl-L-methionine</keyword>
<dbReference type="InterPro" id="IPR007857">
    <property type="entry name" value="Arg_MeTrfase_PRMT5"/>
</dbReference>
<name>A0AAN9TAI7_9HEMI</name>
<evidence type="ECO:0000259" key="10">
    <source>
        <dbReference type="Pfam" id="PF17286"/>
    </source>
</evidence>
<feature type="site" description="Critical for specifying symmetric addition of methyl groups" evidence="7">
    <location>
        <position position="312"/>
    </location>
</feature>
<dbReference type="InterPro" id="IPR035247">
    <property type="entry name" value="PRMT5_TIM"/>
</dbReference>
<protein>
    <recommendedName>
        <fullName evidence="4">Protein arginine N-methyltransferase</fullName>
    </recommendedName>
</protein>
<evidence type="ECO:0000256" key="2">
    <source>
        <dbReference type="ARBA" id="ARBA00022679"/>
    </source>
</evidence>
<dbReference type="GO" id="GO:0006355">
    <property type="term" value="P:regulation of DNA-templated transcription"/>
    <property type="evidence" value="ECO:0007669"/>
    <property type="project" value="TreeGrafter"/>
</dbReference>
<feature type="binding site" evidence="6">
    <location>
        <begin position="318"/>
        <end position="319"/>
    </location>
    <ligand>
        <name>S-adenosyl-L-methionine</name>
        <dbReference type="ChEBI" id="CHEBI:59789"/>
    </ligand>
</feature>
<dbReference type="PANTHER" id="PTHR10738:SF0">
    <property type="entry name" value="PROTEIN ARGININE N-METHYLTRANSFERASE 5"/>
    <property type="match status" value="1"/>
</dbReference>
<feature type="binding site" evidence="6">
    <location>
        <begin position="403"/>
        <end position="404"/>
    </location>
    <ligand>
        <name>S-adenosyl-L-methionine</name>
        <dbReference type="ChEBI" id="CHEBI:59789"/>
    </ligand>
</feature>
<evidence type="ECO:0000256" key="6">
    <source>
        <dbReference type="PIRSR" id="PIRSR015894-2"/>
    </source>
</evidence>
<keyword evidence="1 4" id="KW-0489">Methyltransferase</keyword>
<feature type="binding site" evidence="6">
    <location>
        <position position="376"/>
    </location>
    <ligand>
        <name>S-adenosyl-L-methionine</name>
        <dbReference type="ChEBI" id="CHEBI:59789"/>
    </ligand>
</feature>
<organism evidence="11 12">
    <name type="scientific">Parthenolecanium corni</name>
    <dbReference type="NCBI Taxonomy" id="536013"/>
    <lineage>
        <taxon>Eukaryota</taxon>
        <taxon>Metazoa</taxon>
        <taxon>Ecdysozoa</taxon>
        <taxon>Arthropoda</taxon>
        <taxon>Hexapoda</taxon>
        <taxon>Insecta</taxon>
        <taxon>Pterygota</taxon>
        <taxon>Neoptera</taxon>
        <taxon>Paraneoptera</taxon>
        <taxon>Hemiptera</taxon>
        <taxon>Sternorrhyncha</taxon>
        <taxon>Coccoidea</taxon>
        <taxon>Coccidae</taxon>
        <taxon>Parthenolecanium</taxon>
    </lineage>
</organism>
<evidence type="ECO:0000313" key="12">
    <source>
        <dbReference type="Proteomes" id="UP001367676"/>
    </source>
</evidence>
<comment type="caution">
    <text evidence="11">The sequence shown here is derived from an EMBL/GenBank/DDBJ whole genome shotgun (WGS) entry which is preliminary data.</text>
</comment>
<proteinExistence type="inferred from homology"/>
<dbReference type="GO" id="GO:0005829">
    <property type="term" value="C:cytosol"/>
    <property type="evidence" value="ECO:0007669"/>
    <property type="project" value="TreeGrafter"/>
</dbReference>
<dbReference type="Proteomes" id="UP001367676">
    <property type="component" value="Unassembled WGS sequence"/>
</dbReference>
<dbReference type="FunFam" id="2.70.160.11:FF:000003">
    <property type="entry name" value="Protein arginine N-methyltransferase 5"/>
    <property type="match status" value="1"/>
</dbReference>
<dbReference type="InterPro" id="IPR029063">
    <property type="entry name" value="SAM-dependent_MTases_sf"/>
</dbReference>
<feature type="domain" description="PRMT5 TIM barrel" evidence="9">
    <location>
        <begin position="31"/>
        <end position="274"/>
    </location>
</feature>
<gene>
    <name evidence="11" type="ORF">V9T40_010458</name>
</gene>
<dbReference type="InterPro" id="IPR025799">
    <property type="entry name" value="Arg_MeTrfase"/>
</dbReference>
<dbReference type="Pfam" id="PF05185">
    <property type="entry name" value="PRMT5"/>
    <property type="match status" value="1"/>
</dbReference>
<dbReference type="PROSITE" id="PS51678">
    <property type="entry name" value="SAM_MT_PRMT"/>
    <property type="match status" value="1"/>
</dbReference>
<dbReference type="GO" id="GO:0016274">
    <property type="term" value="F:protein-arginine N-methyltransferase activity"/>
    <property type="evidence" value="ECO:0007669"/>
    <property type="project" value="InterPro"/>
</dbReference>
<feature type="domain" description="PRMT5 arginine-N-methyltransferase" evidence="8">
    <location>
        <begin position="285"/>
        <end position="448"/>
    </location>
</feature>
<feature type="domain" description="PRMT5 oligomerisation" evidence="10">
    <location>
        <begin position="451"/>
        <end position="619"/>
    </location>
</feature>
<evidence type="ECO:0000256" key="5">
    <source>
        <dbReference type="PIRSR" id="PIRSR015894-1"/>
    </source>
</evidence>
<keyword evidence="2 4" id="KW-0808">Transferase</keyword>
<dbReference type="EMBL" id="JBBCAQ010000035">
    <property type="protein sequence ID" value="KAK7578253.1"/>
    <property type="molecule type" value="Genomic_DNA"/>
</dbReference>
<feature type="active site" description="Proton donor/acceptor" evidence="5">
    <location>
        <position position="428"/>
    </location>
</feature>
<accession>A0AAN9TAI7</accession>
<feature type="active site" description="Proton donor/acceptor" evidence="5">
    <location>
        <position position="419"/>
    </location>
</feature>
<dbReference type="CDD" id="cd02440">
    <property type="entry name" value="AdoMet_MTases"/>
    <property type="match status" value="1"/>
</dbReference>
<comment type="similarity">
    <text evidence="4">Belongs to the class I-like SAM-binding methyltransferase superfamily.</text>
</comment>
<dbReference type="SUPFAM" id="SSF53335">
    <property type="entry name" value="S-adenosyl-L-methionine-dependent methyltransferases"/>
    <property type="match status" value="1"/>
</dbReference>
<evidence type="ECO:0000256" key="4">
    <source>
        <dbReference type="PIRNR" id="PIRNR015894"/>
    </source>
</evidence>
<dbReference type="Gene3D" id="3.20.20.150">
    <property type="entry name" value="Divalent-metal-dependent TIM barrel enzymes"/>
    <property type="match status" value="1"/>
</dbReference>
<dbReference type="PIRSF" id="PIRSF015894">
    <property type="entry name" value="Skb1_MeTrfase"/>
    <property type="match status" value="1"/>
</dbReference>
<dbReference type="InterPro" id="IPR035075">
    <property type="entry name" value="PRMT5"/>
</dbReference>